<reference evidence="7 8" key="1">
    <citation type="submission" date="2017-12" db="EMBL/GenBank/DDBJ databases">
        <title>Rapid rising of carbapenem-resistant Enterobacteriaceae(CRE) and emergence of colistin resistance genemcr-1 in CRE in the hospital of Henan, China.</title>
        <authorList>
            <person name="Sun Q."/>
            <person name="Zhang R."/>
            <person name="Li Y."/>
            <person name="Shen Y."/>
            <person name="Zhang Y."/>
            <person name="Yang J."/>
            <person name="Shu L."/>
            <person name="Zhou H."/>
            <person name="Wang Y."/>
            <person name="Wang B."/>
            <person name="Shen Z."/>
        </authorList>
    </citation>
    <scope>NUCLEOTIDE SEQUENCE [LARGE SCALE GENOMIC DNA]</scope>
    <source>
        <strain evidence="7 8">3512</strain>
    </source>
</reference>
<dbReference type="GO" id="GO:0019288">
    <property type="term" value="P:isopentenyl diphosphate biosynthetic process, methylerythritol 4-phosphate pathway"/>
    <property type="evidence" value="ECO:0007669"/>
    <property type="project" value="InterPro"/>
</dbReference>
<evidence type="ECO:0000256" key="4">
    <source>
        <dbReference type="ARBA" id="ARBA00023004"/>
    </source>
</evidence>
<keyword evidence="5" id="KW-0411">Iron-sulfur</keyword>
<evidence type="ECO:0000256" key="5">
    <source>
        <dbReference type="ARBA" id="ARBA00023014"/>
    </source>
</evidence>
<dbReference type="GO" id="GO:0051745">
    <property type="term" value="F:4-hydroxy-3-methylbut-2-enyl diphosphate reductase activity"/>
    <property type="evidence" value="ECO:0007669"/>
    <property type="project" value="UniProtKB-EC"/>
</dbReference>
<keyword evidence="6" id="KW-0414">Isoprene biosynthesis</keyword>
<evidence type="ECO:0000256" key="3">
    <source>
        <dbReference type="ARBA" id="ARBA00022723"/>
    </source>
</evidence>
<sequence>DVVLVVGSKNSSNSNRLAELAQRVGKPAYLIDSAADIQESWLSEARNIGVTAGASAPDVLVQEVISRLKALGGLDVNEISGREENIVFEVPKELRVDVRQID</sequence>
<dbReference type="GO" id="GO:0051539">
    <property type="term" value="F:4 iron, 4 sulfur cluster binding"/>
    <property type="evidence" value="ECO:0007669"/>
    <property type="project" value="UniProtKB-KW"/>
</dbReference>
<name>A0AAP8LAL3_ECOLX</name>
<dbReference type="PANTHER" id="PTHR30426:SF0">
    <property type="entry name" value="4-HYDROXY-3-METHYLBUT-2-ENYL DIPHOSPHATE REDUCTASE"/>
    <property type="match status" value="1"/>
</dbReference>
<evidence type="ECO:0000313" key="8">
    <source>
        <dbReference type="Proteomes" id="UP000233549"/>
    </source>
</evidence>
<dbReference type="EC" id="1.17.7.4" evidence="7"/>
<comment type="caution">
    <text evidence="7">The sequence shown here is derived from an EMBL/GenBank/DDBJ whole genome shotgun (WGS) entry which is preliminary data.</text>
</comment>
<organism evidence="7 8">
    <name type="scientific">Escherichia coli</name>
    <dbReference type="NCBI Taxonomy" id="562"/>
    <lineage>
        <taxon>Bacteria</taxon>
        <taxon>Pseudomonadati</taxon>
        <taxon>Pseudomonadota</taxon>
        <taxon>Gammaproteobacteria</taxon>
        <taxon>Enterobacterales</taxon>
        <taxon>Enterobacteriaceae</taxon>
        <taxon>Escherichia</taxon>
    </lineage>
</organism>
<proteinExistence type="predicted"/>
<evidence type="ECO:0000256" key="6">
    <source>
        <dbReference type="ARBA" id="ARBA00023229"/>
    </source>
</evidence>
<gene>
    <name evidence="7" type="primary">ispH</name>
    <name evidence="7" type="synonym">lytB</name>
    <name evidence="7" type="ORF">CWS33_28400</name>
</gene>
<dbReference type="GO" id="GO:0050992">
    <property type="term" value="P:dimethylallyl diphosphate biosynthetic process"/>
    <property type="evidence" value="ECO:0007669"/>
    <property type="project" value="InterPro"/>
</dbReference>
<keyword evidence="3" id="KW-0479">Metal-binding</keyword>
<accession>A0AAP8LAL3</accession>
<dbReference type="InterPro" id="IPR003451">
    <property type="entry name" value="LytB/IspH"/>
</dbReference>
<protein>
    <submittedName>
        <fullName evidence="7">4-hydroxy-3-methylbut-2-enyl diphosphate reductase</fullName>
        <ecNumber evidence="7">1.17.7.4</ecNumber>
    </submittedName>
</protein>
<dbReference type="PANTHER" id="PTHR30426">
    <property type="entry name" value="4-HYDROXY-3-METHYLBUT-2-ENYL DIPHOSPHATE REDUCTASE"/>
    <property type="match status" value="1"/>
</dbReference>
<evidence type="ECO:0000313" key="7">
    <source>
        <dbReference type="EMBL" id="PKD79109.1"/>
    </source>
</evidence>
<keyword evidence="7" id="KW-0560">Oxidoreductase</keyword>
<keyword evidence="4" id="KW-0408">Iron</keyword>
<evidence type="ECO:0000256" key="2">
    <source>
        <dbReference type="ARBA" id="ARBA00022485"/>
    </source>
</evidence>
<dbReference type="Pfam" id="PF02401">
    <property type="entry name" value="LYTB"/>
    <property type="match status" value="1"/>
</dbReference>
<keyword evidence="2" id="KW-0004">4Fe-4S</keyword>
<evidence type="ECO:0000256" key="1">
    <source>
        <dbReference type="ARBA" id="ARBA00001966"/>
    </source>
</evidence>
<dbReference type="AlphaFoldDB" id="A0AAP8LAL3"/>
<feature type="non-terminal residue" evidence="7">
    <location>
        <position position="1"/>
    </location>
</feature>
<dbReference type="Proteomes" id="UP000233549">
    <property type="component" value="Unassembled WGS sequence"/>
</dbReference>
<dbReference type="Gene3D" id="3.40.1010.20">
    <property type="entry name" value="4-hydroxy-3-methylbut-2-enyl diphosphate reductase, catalytic domain"/>
    <property type="match status" value="1"/>
</dbReference>
<dbReference type="EMBL" id="PITP01000270">
    <property type="protein sequence ID" value="PKD79109.1"/>
    <property type="molecule type" value="Genomic_DNA"/>
</dbReference>
<dbReference type="GO" id="GO:0046872">
    <property type="term" value="F:metal ion binding"/>
    <property type="evidence" value="ECO:0007669"/>
    <property type="project" value="UniProtKB-KW"/>
</dbReference>
<comment type="cofactor">
    <cofactor evidence="1">
        <name>[4Fe-4S] cluster</name>
        <dbReference type="ChEBI" id="CHEBI:49883"/>
    </cofactor>
</comment>